<dbReference type="InParanoid" id="T1FUN7"/>
<sequence length="139" mass="16367">MKLLHIIATLAFVCINMTVMPVAARTLESMEVPNNLRDKRWAPTELSVADVIRMAWQLRMEELQKQEKLNRKKTRSADVELESERSKRDPEFLEYYWVPEDVPMSDYHNLRTIVVDLIRDQRAREIANTPRNPVNSMGR</sequence>
<evidence type="ECO:0008006" key="6">
    <source>
        <dbReference type="Google" id="ProtNLM"/>
    </source>
</evidence>
<gene>
    <name evidence="4" type="primary">20212533</name>
    <name evidence="3" type="ORF">HELRODRAFT_193149</name>
</gene>
<protein>
    <recommendedName>
        <fullName evidence="6">Corticotropin-releasing factor domain-containing protein</fullName>
    </recommendedName>
</protein>
<accession>T1FUN7</accession>
<name>T1FUN7_HELRO</name>
<evidence type="ECO:0000313" key="4">
    <source>
        <dbReference type="EnsemblMetazoa" id="HelroP193149"/>
    </source>
</evidence>
<dbReference type="HOGENOM" id="CLU_1940382_0_0_1"/>
<proteinExistence type="predicted"/>
<feature type="signal peptide" evidence="2">
    <location>
        <begin position="1"/>
        <end position="24"/>
    </location>
</feature>
<dbReference type="AlphaFoldDB" id="T1FUN7"/>
<keyword evidence="2" id="KW-0732">Signal</keyword>
<evidence type="ECO:0000313" key="5">
    <source>
        <dbReference type="Proteomes" id="UP000015101"/>
    </source>
</evidence>
<keyword evidence="5" id="KW-1185">Reference proteome</keyword>
<dbReference type="KEGG" id="hro:HELRODRAFT_193149"/>
<dbReference type="CTD" id="20212533"/>
<dbReference type="RefSeq" id="XP_009024002.1">
    <property type="nucleotide sequence ID" value="XM_009025754.1"/>
</dbReference>
<reference evidence="3 5" key="2">
    <citation type="journal article" date="2013" name="Nature">
        <title>Insights into bilaterian evolution from three spiralian genomes.</title>
        <authorList>
            <person name="Simakov O."/>
            <person name="Marletaz F."/>
            <person name="Cho S.J."/>
            <person name="Edsinger-Gonzales E."/>
            <person name="Havlak P."/>
            <person name="Hellsten U."/>
            <person name="Kuo D.H."/>
            <person name="Larsson T."/>
            <person name="Lv J."/>
            <person name="Arendt D."/>
            <person name="Savage R."/>
            <person name="Osoegawa K."/>
            <person name="de Jong P."/>
            <person name="Grimwood J."/>
            <person name="Chapman J.A."/>
            <person name="Shapiro H."/>
            <person name="Aerts A."/>
            <person name="Otillar R.P."/>
            <person name="Terry A.Y."/>
            <person name="Boore J.L."/>
            <person name="Grigoriev I.V."/>
            <person name="Lindberg D.R."/>
            <person name="Seaver E.C."/>
            <person name="Weisblat D.A."/>
            <person name="Putnam N.H."/>
            <person name="Rokhsar D.S."/>
        </authorList>
    </citation>
    <scope>NUCLEOTIDE SEQUENCE</scope>
</reference>
<reference evidence="5" key="1">
    <citation type="submission" date="2012-12" db="EMBL/GenBank/DDBJ databases">
        <authorList>
            <person name="Hellsten U."/>
            <person name="Grimwood J."/>
            <person name="Chapman J.A."/>
            <person name="Shapiro H."/>
            <person name="Aerts A."/>
            <person name="Otillar R.P."/>
            <person name="Terry A.Y."/>
            <person name="Boore J.L."/>
            <person name="Simakov O."/>
            <person name="Marletaz F."/>
            <person name="Cho S.-J."/>
            <person name="Edsinger-Gonzales E."/>
            <person name="Havlak P."/>
            <person name="Kuo D.-H."/>
            <person name="Larsson T."/>
            <person name="Lv J."/>
            <person name="Arendt D."/>
            <person name="Savage R."/>
            <person name="Osoegawa K."/>
            <person name="de Jong P."/>
            <person name="Lindberg D.R."/>
            <person name="Seaver E.C."/>
            <person name="Weisblat D.A."/>
            <person name="Putnam N.H."/>
            <person name="Grigoriev I.V."/>
            <person name="Rokhsar D.S."/>
        </authorList>
    </citation>
    <scope>NUCLEOTIDE SEQUENCE</scope>
</reference>
<dbReference type="EMBL" id="AMQM01006099">
    <property type="status" value="NOT_ANNOTATED_CDS"/>
    <property type="molecule type" value="Genomic_DNA"/>
</dbReference>
<dbReference type="EnsemblMetazoa" id="HelroT193149">
    <property type="protein sequence ID" value="HelroP193149"/>
    <property type="gene ID" value="HelroG193149"/>
</dbReference>
<dbReference type="GeneID" id="20212533"/>
<feature type="region of interest" description="Disordered" evidence="1">
    <location>
        <begin position="67"/>
        <end position="88"/>
    </location>
</feature>
<reference evidence="4" key="3">
    <citation type="submission" date="2015-06" db="UniProtKB">
        <authorList>
            <consortium name="EnsemblMetazoa"/>
        </authorList>
    </citation>
    <scope>IDENTIFICATION</scope>
</reference>
<evidence type="ECO:0000256" key="1">
    <source>
        <dbReference type="SAM" id="MobiDB-lite"/>
    </source>
</evidence>
<dbReference type="EMBL" id="KB097269">
    <property type="protein sequence ID" value="ESN97929.1"/>
    <property type="molecule type" value="Genomic_DNA"/>
</dbReference>
<evidence type="ECO:0000313" key="3">
    <source>
        <dbReference type="EMBL" id="ESN97929.1"/>
    </source>
</evidence>
<dbReference type="Proteomes" id="UP000015101">
    <property type="component" value="Unassembled WGS sequence"/>
</dbReference>
<evidence type="ECO:0000256" key="2">
    <source>
        <dbReference type="SAM" id="SignalP"/>
    </source>
</evidence>
<organism evidence="4 5">
    <name type="scientific">Helobdella robusta</name>
    <name type="common">Californian leech</name>
    <dbReference type="NCBI Taxonomy" id="6412"/>
    <lineage>
        <taxon>Eukaryota</taxon>
        <taxon>Metazoa</taxon>
        <taxon>Spiralia</taxon>
        <taxon>Lophotrochozoa</taxon>
        <taxon>Annelida</taxon>
        <taxon>Clitellata</taxon>
        <taxon>Hirudinea</taxon>
        <taxon>Rhynchobdellida</taxon>
        <taxon>Glossiphoniidae</taxon>
        <taxon>Helobdella</taxon>
    </lineage>
</organism>
<feature type="chain" id="PRO_5010981054" description="Corticotropin-releasing factor domain-containing protein" evidence="2">
    <location>
        <begin position="25"/>
        <end position="139"/>
    </location>
</feature>